<evidence type="ECO:0000313" key="3">
    <source>
        <dbReference type="Proteomes" id="UP000710385"/>
    </source>
</evidence>
<accession>A0A928TPY1</accession>
<dbReference type="InterPro" id="IPR051910">
    <property type="entry name" value="ComF/GntX_DNA_util-trans"/>
</dbReference>
<dbReference type="InterPro" id="IPR000836">
    <property type="entry name" value="PRTase_dom"/>
</dbReference>
<evidence type="ECO:0000256" key="1">
    <source>
        <dbReference type="ARBA" id="ARBA00008007"/>
    </source>
</evidence>
<dbReference type="CDD" id="cd06223">
    <property type="entry name" value="PRTases_typeI"/>
    <property type="match status" value="1"/>
</dbReference>
<dbReference type="AlphaFoldDB" id="A0A928TPY1"/>
<dbReference type="SUPFAM" id="SSF53271">
    <property type="entry name" value="PRTase-like"/>
    <property type="match status" value="1"/>
</dbReference>
<dbReference type="Gene3D" id="3.40.50.2020">
    <property type="match status" value="1"/>
</dbReference>
<evidence type="ECO:0000313" key="2">
    <source>
        <dbReference type="EMBL" id="MBE7525004.1"/>
    </source>
</evidence>
<dbReference type="PANTHER" id="PTHR47505">
    <property type="entry name" value="DNA UTILIZATION PROTEIN YHGH"/>
    <property type="match status" value="1"/>
</dbReference>
<proteinExistence type="inferred from homology"/>
<comment type="similarity">
    <text evidence="1">Belongs to the ComF/GntX family.</text>
</comment>
<dbReference type="InterPro" id="IPR029057">
    <property type="entry name" value="PRTase-like"/>
</dbReference>
<dbReference type="Proteomes" id="UP000710385">
    <property type="component" value="Unassembled WGS sequence"/>
</dbReference>
<reference evidence="2" key="1">
    <citation type="submission" date="2020-05" db="EMBL/GenBank/DDBJ databases">
        <title>High-Quality Genomes of Partial-Nitritation/Anammox System by Hierarchical Clustering Based Hybrid Assembly.</title>
        <authorList>
            <person name="Liu L."/>
            <person name="Wang Y."/>
            <person name="Che Y."/>
            <person name="Chen Y."/>
            <person name="Xia Y."/>
            <person name="Luo R."/>
            <person name="Cheng S.H."/>
            <person name="Zheng C."/>
            <person name="Zhang T."/>
        </authorList>
    </citation>
    <scope>NUCLEOTIDE SEQUENCE</scope>
    <source>
        <strain evidence="2">H1_PAT1</strain>
    </source>
</reference>
<dbReference type="EMBL" id="JABTTY010000001">
    <property type="protein sequence ID" value="MBE7525004.1"/>
    <property type="molecule type" value="Genomic_DNA"/>
</dbReference>
<comment type="caution">
    <text evidence="2">The sequence shown here is derived from an EMBL/GenBank/DDBJ whole genome shotgun (WGS) entry which is preliminary data.</text>
</comment>
<dbReference type="PANTHER" id="PTHR47505:SF1">
    <property type="entry name" value="DNA UTILIZATION PROTEIN YHGH"/>
    <property type="match status" value="1"/>
</dbReference>
<protein>
    <submittedName>
        <fullName evidence="2">ComF family protein</fullName>
    </submittedName>
</protein>
<organism evidence="2 3">
    <name type="scientific">candidate division WWE3 bacterium</name>
    <dbReference type="NCBI Taxonomy" id="2053526"/>
    <lineage>
        <taxon>Bacteria</taxon>
        <taxon>Katanobacteria</taxon>
    </lineage>
</organism>
<sequence length="237" mass="26371">MEWFAKIRSVVLDAVYPPFCVACGAHGIWWCDACQTGTERVLRDPCPKCLCTDDAHHPFACTGDLPFSGVVVAGFYHNPSLRHVIHALKYQGVTATEQSVEAWLRDIRMTRNLAFPWQTETELYIQPMPLADARERDRGFNQAEWVADRMRCAWAPQACMAHTLSRLPSAMPQASIEDKALRRHNIRQDFIATERVTHPVILVDDVITTGSTAAEAARSLLRAGAPRVYAAALALGA</sequence>
<name>A0A928TPY1_UNCKA</name>
<gene>
    <name evidence="2" type="ORF">HS096_01230</name>
</gene>